<dbReference type="AlphaFoldDB" id="A0AAX3BDW3"/>
<dbReference type="GO" id="GO:0008270">
    <property type="term" value="F:zinc ion binding"/>
    <property type="evidence" value="ECO:0007669"/>
    <property type="project" value="UniProtKB-UniRule"/>
</dbReference>
<dbReference type="GO" id="GO:0006364">
    <property type="term" value="P:rRNA processing"/>
    <property type="evidence" value="ECO:0007669"/>
    <property type="project" value="UniProtKB-UniRule"/>
</dbReference>
<dbReference type="GO" id="GO:0004521">
    <property type="term" value="F:RNA endonuclease activity"/>
    <property type="evidence" value="ECO:0007669"/>
    <property type="project" value="UniProtKB-UniRule"/>
</dbReference>
<dbReference type="KEGG" id="taqu:KDW03_00685"/>
<dbReference type="EMBL" id="CP073355">
    <property type="protein sequence ID" value="URA10353.1"/>
    <property type="molecule type" value="Genomic_DNA"/>
</dbReference>
<keyword evidence="7" id="KW-0963">Cytoplasm</keyword>
<proteinExistence type="inferred from homology"/>
<dbReference type="GO" id="GO:0004222">
    <property type="term" value="F:metalloendopeptidase activity"/>
    <property type="evidence" value="ECO:0007669"/>
    <property type="project" value="InterPro"/>
</dbReference>
<accession>A0AAX3BDW3</accession>
<comment type="cofactor">
    <cofactor evidence="7">
        <name>Zn(2+)</name>
        <dbReference type="ChEBI" id="CHEBI:29105"/>
    </cofactor>
    <text evidence="7">Binds 1 zinc ion.</text>
</comment>
<reference evidence="8" key="1">
    <citation type="submission" date="2021-04" db="EMBL/GenBank/DDBJ databases">
        <authorList>
            <person name="Postec A."/>
        </authorList>
    </citation>
    <scope>NUCLEOTIDE SEQUENCE</scope>
    <source>
        <strain evidence="8">F1F22</strain>
    </source>
</reference>
<dbReference type="RefSeq" id="WP_271435483.1">
    <property type="nucleotide sequence ID" value="NZ_CP073355.1"/>
</dbReference>
<evidence type="ECO:0000256" key="1">
    <source>
        <dbReference type="ARBA" id="ARBA00010875"/>
    </source>
</evidence>
<dbReference type="InterPro" id="IPR020549">
    <property type="entry name" value="YbeY_CS"/>
</dbReference>
<dbReference type="SUPFAM" id="SSF55486">
    <property type="entry name" value="Metalloproteases ('zincins'), catalytic domain"/>
    <property type="match status" value="1"/>
</dbReference>
<name>A0AAX3BDW3_9SPIR</name>
<feature type="binding site" evidence="7">
    <location>
        <position position="125"/>
    </location>
    <ligand>
        <name>Zn(2+)</name>
        <dbReference type="ChEBI" id="CHEBI:29105"/>
        <note>catalytic</note>
    </ligand>
</feature>
<dbReference type="InterPro" id="IPR002036">
    <property type="entry name" value="YbeY"/>
</dbReference>
<keyword evidence="2 7" id="KW-0540">Nuclease</keyword>
<keyword evidence="7" id="KW-0690">Ribosome biogenesis</keyword>
<comment type="similarity">
    <text evidence="1 7">Belongs to the endoribonuclease YbeY family.</text>
</comment>
<dbReference type="Gene3D" id="3.40.390.30">
    <property type="entry name" value="Metalloproteases ('zincins'), catalytic domain"/>
    <property type="match status" value="1"/>
</dbReference>
<sequence length="179" mass="20671">MIEIRNEQEIFDNPLFMDRITLLMRKILSDHKAEKYSVSLLFCDNSTIEKLNSLYRGKNTPTDVLSFSLIEGETLEDFSQIALEGEDGEIYEMLGDVVISTEKAKTQALENNFSWEEEIANLVIHGTLHLLGYDHERGPEDEKIMFEKQDSYLEWFLSQYPEYQAKANESSLSESPSKT</sequence>
<reference evidence="8" key="2">
    <citation type="submission" date="2022-06" db="EMBL/GenBank/DDBJ databases">
        <title>Thermospira aquatica gen. nov., sp. nov.</title>
        <authorList>
            <person name="Ben Ali Gam Z."/>
            <person name="Labat M."/>
        </authorList>
    </citation>
    <scope>NUCLEOTIDE SEQUENCE</scope>
    <source>
        <strain evidence="8">F1F22</strain>
    </source>
</reference>
<gene>
    <name evidence="7 8" type="primary">ybeY</name>
    <name evidence="8" type="ORF">KDW03_00685</name>
</gene>
<evidence type="ECO:0000313" key="8">
    <source>
        <dbReference type="EMBL" id="URA10353.1"/>
    </source>
</evidence>
<keyword evidence="5 7" id="KW-0378">Hydrolase</keyword>
<evidence type="ECO:0000256" key="2">
    <source>
        <dbReference type="ARBA" id="ARBA00022722"/>
    </source>
</evidence>
<keyword evidence="4 7" id="KW-0255">Endonuclease</keyword>
<dbReference type="InterPro" id="IPR023091">
    <property type="entry name" value="MetalPrtase_cat_dom_sf_prd"/>
</dbReference>
<comment type="subcellular location">
    <subcellularLocation>
        <location evidence="7">Cytoplasm</location>
    </subcellularLocation>
</comment>
<dbReference type="Pfam" id="PF02130">
    <property type="entry name" value="YbeY"/>
    <property type="match status" value="1"/>
</dbReference>
<evidence type="ECO:0000256" key="4">
    <source>
        <dbReference type="ARBA" id="ARBA00022759"/>
    </source>
</evidence>
<dbReference type="EC" id="3.1.-.-" evidence="7"/>
<organism evidence="8 9">
    <name type="scientific">Thermospira aquatica</name>
    <dbReference type="NCBI Taxonomy" id="2828656"/>
    <lineage>
        <taxon>Bacteria</taxon>
        <taxon>Pseudomonadati</taxon>
        <taxon>Spirochaetota</taxon>
        <taxon>Spirochaetia</taxon>
        <taxon>Brevinematales</taxon>
        <taxon>Thermospiraceae</taxon>
        <taxon>Thermospira</taxon>
    </lineage>
</organism>
<keyword evidence="6 7" id="KW-0862">Zinc</keyword>
<comment type="function">
    <text evidence="7">Single strand-specific metallo-endoribonuclease involved in late-stage 70S ribosome quality control and in maturation of the 3' terminus of the 16S rRNA.</text>
</comment>
<dbReference type="HAMAP" id="MF_00009">
    <property type="entry name" value="Endoribonucl_YbeY"/>
    <property type="match status" value="1"/>
</dbReference>
<keyword evidence="9" id="KW-1185">Reference proteome</keyword>
<protein>
    <recommendedName>
        <fullName evidence="7">Endoribonuclease YbeY</fullName>
        <ecNumber evidence="7">3.1.-.-</ecNumber>
    </recommendedName>
</protein>
<dbReference type="GO" id="GO:0005737">
    <property type="term" value="C:cytoplasm"/>
    <property type="evidence" value="ECO:0007669"/>
    <property type="project" value="UniProtKB-SubCell"/>
</dbReference>
<evidence type="ECO:0000256" key="3">
    <source>
        <dbReference type="ARBA" id="ARBA00022723"/>
    </source>
</evidence>
<keyword evidence="7" id="KW-0698">rRNA processing</keyword>
<feature type="binding site" evidence="7">
    <location>
        <position position="135"/>
    </location>
    <ligand>
        <name>Zn(2+)</name>
        <dbReference type="ChEBI" id="CHEBI:29105"/>
        <note>catalytic</note>
    </ligand>
</feature>
<evidence type="ECO:0000256" key="5">
    <source>
        <dbReference type="ARBA" id="ARBA00022801"/>
    </source>
</evidence>
<dbReference type="Proteomes" id="UP001056539">
    <property type="component" value="Chromosome"/>
</dbReference>
<dbReference type="NCBIfam" id="TIGR00043">
    <property type="entry name" value="rRNA maturation RNase YbeY"/>
    <property type="match status" value="1"/>
</dbReference>
<dbReference type="PANTHER" id="PTHR46986:SF1">
    <property type="entry name" value="ENDORIBONUCLEASE YBEY, CHLOROPLASTIC"/>
    <property type="match status" value="1"/>
</dbReference>
<dbReference type="PROSITE" id="PS01306">
    <property type="entry name" value="UPF0054"/>
    <property type="match status" value="1"/>
</dbReference>
<evidence type="ECO:0000256" key="7">
    <source>
        <dbReference type="HAMAP-Rule" id="MF_00009"/>
    </source>
</evidence>
<dbReference type="PANTHER" id="PTHR46986">
    <property type="entry name" value="ENDORIBONUCLEASE YBEY, CHLOROPLASTIC"/>
    <property type="match status" value="1"/>
</dbReference>
<feature type="binding site" evidence="7">
    <location>
        <position position="129"/>
    </location>
    <ligand>
        <name>Zn(2+)</name>
        <dbReference type="ChEBI" id="CHEBI:29105"/>
        <note>catalytic</note>
    </ligand>
</feature>
<keyword evidence="3 7" id="KW-0479">Metal-binding</keyword>
<evidence type="ECO:0000256" key="6">
    <source>
        <dbReference type="ARBA" id="ARBA00022833"/>
    </source>
</evidence>
<evidence type="ECO:0000313" key="9">
    <source>
        <dbReference type="Proteomes" id="UP001056539"/>
    </source>
</evidence>